<dbReference type="Proteomes" id="UP000069940">
    <property type="component" value="Unassembled WGS sequence"/>
</dbReference>
<dbReference type="GeneID" id="134287391"/>
<evidence type="ECO:0000313" key="3">
    <source>
        <dbReference type="Proteomes" id="UP000069940"/>
    </source>
</evidence>
<proteinExistence type="predicted"/>
<feature type="region of interest" description="Disordered" evidence="1">
    <location>
        <begin position="1"/>
        <end position="108"/>
    </location>
</feature>
<feature type="compositionally biased region" description="Basic and acidic residues" evidence="1">
    <location>
        <begin position="33"/>
        <end position="64"/>
    </location>
</feature>
<reference evidence="3" key="1">
    <citation type="journal article" date="2015" name="Proc. Natl. Acad. Sci. U.S.A.">
        <title>Genome sequence of the Asian Tiger mosquito, Aedes albopictus, reveals insights into its biology, genetics, and evolution.</title>
        <authorList>
            <person name="Chen X.G."/>
            <person name="Jiang X."/>
            <person name="Gu J."/>
            <person name="Xu M."/>
            <person name="Wu Y."/>
            <person name="Deng Y."/>
            <person name="Zhang C."/>
            <person name="Bonizzoni M."/>
            <person name="Dermauw W."/>
            <person name="Vontas J."/>
            <person name="Armbruster P."/>
            <person name="Huang X."/>
            <person name="Yang Y."/>
            <person name="Zhang H."/>
            <person name="He W."/>
            <person name="Peng H."/>
            <person name="Liu Y."/>
            <person name="Wu K."/>
            <person name="Chen J."/>
            <person name="Lirakis M."/>
            <person name="Topalis P."/>
            <person name="Van Leeuwen T."/>
            <person name="Hall A.B."/>
            <person name="Jiang X."/>
            <person name="Thorpe C."/>
            <person name="Mueller R.L."/>
            <person name="Sun C."/>
            <person name="Waterhouse R.M."/>
            <person name="Yan G."/>
            <person name="Tu Z.J."/>
            <person name="Fang X."/>
            <person name="James A.A."/>
        </authorList>
    </citation>
    <scope>NUCLEOTIDE SEQUENCE [LARGE SCALE GENOMIC DNA]</scope>
    <source>
        <strain evidence="3">Foshan</strain>
    </source>
</reference>
<feature type="compositionally biased region" description="Basic and acidic residues" evidence="1">
    <location>
        <begin position="71"/>
        <end position="82"/>
    </location>
</feature>
<feature type="compositionally biased region" description="Basic and acidic residues" evidence="1">
    <location>
        <begin position="991"/>
        <end position="1023"/>
    </location>
</feature>
<protein>
    <submittedName>
        <fullName evidence="2">Uncharacterized protein</fullName>
    </submittedName>
</protein>
<feature type="compositionally biased region" description="Polar residues" evidence="1">
    <location>
        <begin position="1"/>
        <end position="13"/>
    </location>
</feature>
<feature type="compositionally biased region" description="Basic and acidic residues" evidence="1">
    <location>
        <begin position="1030"/>
        <end position="1041"/>
    </location>
</feature>
<name>A0ABM1ZQH7_AEDAL</name>
<feature type="compositionally biased region" description="Polar residues" evidence="1">
    <location>
        <begin position="1043"/>
        <end position="1057"/>
    </location>
</feature>
<feature type="region of interest" description="Disordered" evidence="1">
    <location>
        <begin position="967"/>
        <end position="1068"/>
    </location>
</feature>
<dbReference type="EnsemblMetazoa" id="AALFPA23_020700.R30569">
    <property type="protein sequence ID" value="AALFPA23_020700.P30569"/>
    <property type="gene ID" value="AALFPA23_020700"/>
</dbReference>
<dbReference type="RefSeq" id="XP_062705144.1">
    <property type="nucleotide sequence ID" value="XM_062849160.1"/>
</dbReference>
<reference evidence="2" key="2">
    <citation type="submission" date="2025-05" db="UniProtKB">
        <authorList>
            <consortium name="EnsemblMetazoa"/>
        </authorList>
    </citation>
    <scope>IDENTIFICATION</scope>
    <source>
        <strain evidence="2">Foshan</strain>
    </source>
</reference>
<evidence type="ECO:0000256" key="1">
    <source>
        <dbReference type="SAM" id="MobiDB-lite"/>
    </source>
</evidence>
<feature type="compositionally biased region" description="Polar residues" evidence="1">
    <location>
        <begin position="84"/>
        <end position="98"/>
    </location>
</feature>
<evidence type="ECO:0000313" key="2">
    <source>
        <dbReference type="EnsemblMetazoa" id="AALFPA23_020700.P30569"/>
    </source>
</evidence>
<accession>A0ABM1ZQH7</accession>
<keyword evidence="3" id="KW-1185">Reference proteome</keyword>
<feature type="region of interest" description="Disordered" evidence="1">
    <location>
        <begin position="1508"/>
        <end position="1541"/>
    </location>
</feature>
<sequence>MREQSYIESSNHQEPAEKWDPVIVLQEQQNEDDERRENPEEESKTSLDNVSDRFEVDHLPRDEIFNDEENISDKMQETHVEVKPTNQTSLSFDKQQPQLRDDEENDEKTIEGVDVEENALVKMREESFMEALDHVKHAEQLDQVNILRLPENLENVEENISSQEANKNSESISCDATQEDTDFINKVLETSTENVAESIQVSDVQPSIDDVHASQPSEVELVVCEDDENIIKTINKRADDEENGGSPCDTDTVNIDRVQKTDTEENNVAPVNAPNNEPASSAIKLSTNSNDNNDAMKLPSQCSNWKDRRQKISMITHEEYHLNPISYIRMELPIVTAEIITTHDTDSQCFIHPNSGKILLDNADSQTEEVISIEPSILEEQHIATEVSVLDPNIETSMQSKSSSVLVKQSSTTEHKNYSEALLTSDSMNISKEFATTTSNCVYKTTTIIYGASSHQHVIEEHYTHPLIVEQIVRDVDTHPEQSLTTLNDVESDLTTSLGPMCGRNIESQNEINISTDEIVNDEENVLIRTRNESLLRDDVLDHFIFPEEYTKTIYLETPDEEASENSEKDKMSDEENLLIKMKFESEENDKDIVPAKDTSGHEISQYDTVSKDFSLSHQLQVITSSDHSEPEKGLTFVTPAVSVSAEKIENIPEYESNISSQADAGLGHTYNIQESVDHQTNPLIFEHPISDLQIQSTNISNNAELQLHTQSETIPLALKDVQNSITTTTIFLTSMDNSATREASELINQDDTDALLNKPIDDEEIALIKMREKSFLQDDTSTVRALNEQVEMAANAIPEFSEKSASQLQNILCQETPNNETDTVKQIEAINGNDQLLSRKEPEKSETDVVEILDTNDDDACQQSAPSAIEDEKESMLQAEKNSETHSCESVNETTDFPGMALEAETMNASGSIDVSDVQSCDDIVHTSQTLTMQVVHGAENDEKTREEEDQEENVLLEMREQSYIEPSNHQEQAEKWNPVIVLQEEQNEVEERREKPEEESKTSLDNVSDRFEVDHLPRDEIFNDEENISDKMQETHVEVKPTNQTSLSFDKQQPQLRDDEENDEKTIEGVDEEENALVQMRDESFLEALDLLKHGEHGDQGSILHLPENLENVEENIFSQEANRSSEPISSDATQEDTDFINKLETSTENMAGGIQVSDVQHCIDNVHTSQSSEVELVICEDEEENVLVKMREESFMEALEHAEQLDQVNIPRLPENLENVEENISSQEANRNSESFSCDATQEDTDNINKTLETSSENVAGSIQVSDVQPCIDNVCISQSSEVELAISEDEEENALVKMREESFMDALDHPKHAEQSDQVNILHLPENLENVEENIFSQEANRMSESISCDATQEGTDFINKTLETSTGNVAGSIQVSDVQHCIDNVHTSQPSEAELVISEEDENIIKTINKREDDEENSSIIIRDEFIMATADYPELAEKLDQAVVPQEDLSAEKQQTSDTSEKFEWDKASLDNVSDHIDADDIVSNEEIALLKMQETSVELKTTTHASQSLDTEEQNVCDEVTNEEKSSGREDEEENALIKMRDQSFMAASDHLEHAENLDLVNINVEENISSQEANRTNESISCEATQKDPDFINKTLDTSTENEAGNIQVSDVQPCIDSVHTSQSSELEFVICTDDENIKTLKEREDDEENASIIMREKSTMEISDYPKLAENMHPVTILQEDLSKDKQPIDRSEKLEGNKASLDNVSDCIGAEYSFVMMQITTKKLKKVRMKKKKH</sequence>
<organism evidence="2 3">
    <name type="scientific">Aedes albopictus</name>
    <name type="common">Asian tiger mosquito</name>
    <name type="synonym">Stegomyia albopicta</name>
    <dbReference type="NCBI Taxonomy" id="7160"/>
    <lineage>
        <taxon>Eukaryota</taxon>
        <taxon>Metazoa</taxon>
        <taxon>Ecdysozoa</taxon>
        <taxon>Arthropoda</taxon>
        <taxon>Hexapoda</taxon>
        <taxon>Insecta</taxon>
        <taxon>Pterygota</taxon>
        <taxon>Neoptera</taxon>
        <taxon>Endopterygota</taxon>
        <taxon>Diptera</taxon>
        <taxon>Nematocera</taxon>
        <taxon>Culicoidea</taxon>
        <taxon>Culicidae</taxon>
        <taxon>Culicinae</taxon>
        <taxon>Aedini</taxon>
        <taxon>Aedes</taxon>
        <taxon>Stegomyia</taxon>
    </lineage>
</organism>